<dbReference type="Proteomes" id="UP000559404">
    <property type="component" value="Unassembled WGS sequence"/>
</dbReference>
<name>A0A838XIW0_9HYPH</name>
<comment type="caution">
    <text evidence="1">The sequence shown here is derived from an EMBL/GenBank/DDBJ whole genome shotgun (WGS) entry which is preliminary data.</text>
</comment>
<dbReference type="AlphaFoldDB" id="A0A838XIW0"/>
<dbReference type="EMBL" id="JACEON010000002">
    <property type="protein sequence ID" value="MBA4610475.1"/>
    <property type="molecule type" value="Genomic_DNA"/>
</dbReference>
<keyword evidence="2" id="KW-1185">Reference proteome</keyword>
<reference evidence="1 2" key="2">
    <citation type="submission" date="2020-08" db="EMBL/GenBank/DDBJ databases">
        <title>Stappia taiwanensis sp. nov., isolated from a coastal thermal spring.</title>
        <authorList>
            <person name="Kampfer P."/>
        </authorList>
    </citation>
    <scope>NUCLEOTIDE SEQUENCE [LARGE SCALE GENOMIC DNA]</scope>
    <source>
        <strain evidence="1 2">DSM 23284</strain>
    </source>
</reference>
<evidence type="ECO:0000313" key="1">
    <source>
        <dbReference type="EMBL" id="MBA4610475.1"/>
    </source>
</evidence>
<gene>
    <name evidence="1" type="ORF">H1W37_02320</name>
</gene>
<organism evidence="1 2">
    <name type="scientific">Stappia taiwanensis</name>
    <dbReference type="NCBI Taxonomy" id="992267"/>
    <lineage>
        <taxon>Bacteria</taxon>
        <taxon>Pseudomonadati</taxon>
        <taxon>Pseudomonadota</taxon>
        <taxon>Alphaproteobacteria</taxon>
        <taxon>Hyphomicrobiales</taxon>
        <taxon>Stappiaceae</taxon>
        <taxon>Stappia</taxon>
    </lineage>
</organism>
<evidence type="ECO:0000313" key="2">
    <source>
        <dbReference type="Proteomes" id="UP000559404"/>
    </source>
</evidence>
<reference evidence="1 2" key="1">
    <citation type="submission" date="2020-07" db="EMBL/GenBank/DDBJ databases">
        <authorList>
            <person name="Li M."/>
        </authorList>
    </citation>
    <scope>NUCLEOTIDE SEQUENCE [LARGE SCALE GENOMIC DNA]</scope>
    <source>
        <strain evidence="1 2">DSM 23284</strain>
    </source>
</reference>
<proteinExistence type="predicted"/>
<sequence length="127" mass="13751">MPAGAQSITVRANPDVVRQTIVANATQRGTPIAQNQPNMVVLERTVSDPIPALDKEFGPSNNGVRKFRIRVRFQGEACKTLVVQDVFVINNAGTALEQVFSLTQPQYNNRDSLVGLKAKAESAATCL</sequence>
<protein>
    <submittedName>
        <fullName evidence="1">Uncharacterized protein</fullName>
    </submittedName>
</protein>
<accession>A0A838XIW0</accession>